<gene>
    <name evidence="7" type="primary">LOC116288993</name>
</gene>
<sequence>MKISRLTWKTFLTVEPVLFLCACAFFMNIPLQKQFIYSKFSQKVGFPYSLQKDEIHGEMNAVKNDTMKKLENEVQTLSSNFDSLNVPSQLLPSLIMGLFIGPWTDIGGRKPAILASVTGAIIEALFVIGVVYFELSLYLILVGKLFNGLSGFFGSLTQASFSYISDTTETSLVSTRLAILQLVIFTGGFLGQAFSGIIMSRFGFLSPCLIILVLSLAAFSYSLYSVPESLPRTDHSHSLFTTGSFTRLIQVFTNSRPSSQRWNLLVLVLLNTIYFIVAMGTRSVNILYLMRSPISLSPTLLGAYTALRFLMEGLGGIIGVVVLKKYLKEENVIRVGFLSLGLSMTWLGFVANKEQAFTVPVVGSICGILMPTIKGMAANIVTIQEKGSMFTAITGIEGLSMIIGSLLCNTMYVYFSSTGKPGLVFVFFGTLSLLSIFIVSILQKPKEE</sequence>
<evidence type="ECO:0000256" key="3">
    <source>
        <dbReference type="ARBA" id="ARBA00022989"/>
    </source>
</evidence>
<comment type="subcellular location">
    <subcellularLocation>
        <location evidence="1">Membrane</location>
        <topology evidence="1">Multi-pass membrane protein</topology>
    </subcellularLocation>
</comment>
<organism evidence="6 7">
    <name type="scientific">Actinia tenebrosa</name>
    <name type="common">Australian red waratah sea anemone</name>
    <dbReference type="NCBI Taxonomy" id="6105"/>
    <lineage>
        <taxon>Eukaryota</taxon>
        <taxon>Metazoa</taxon>
        <taxon>Cnidaria</taxon>
        <taxon>Anthozoa</taxon>
        <taxon>Hexacorallia</taxon>
        <taxon>Actiniaria</taxon>
        <taxon>Actiniidae</taxon>
        <taxon>Actinia</taxon>
    </lineage>
</organism>
<dbReference type="InterPro" id="IPR036259">
    <property type="entry name" value="MFS_trans_sf"/>
</dbReference>
<feature type="transmembrane region" description="Helical" evidence="5">
    <location>
        <begin position="113"/>
        <end position="133"/>
    </location>
</feature>
<dbReference type="RefSeq" id="XP_031551725.1">
    <property type="nucleotide sequence ID" value="XM_031695865.1"/>
</dbReference>
<feature type="transmembrane region" description="Helical" evidence="5">
    <location>
        <begin position="145"/>
        <end position="165"/>
    </location>
</feature>
<dbReference type="AlphaFoldDB" id="A0A6P8HGM3"/>
<proteinExistence type="predicted"/>
<dbReference type="GeneID" id="116288993"/>
<dbReference type="InParanoid" id="A0A6P8HGM3"/>
<feature type="transmembrane region" description="Helical" evidence="5">
    <location>
        <begin position="12"/>
        <end position="31"/>
    </location>
</feature>
<feature type="transmembrane region" description="Helical" evidence="5">
    <location>
        <begin position="262"/>
        <end position="281"/>
    </location>
</feature>
<dbReference type="PANTHER" id="PTHR23507:SF1">
    <property type="entry name" value="FI18259P1-RELATED"/>
    <property type="match status" value="1"/>
</dbReference>
<dbReference type="KEGG" id="aten:116288993"/>
<dbReference type="InterPro" id="IPR011701">
    <property type="entry name" value="MFS"/>
</dbReference>
<dbReference type="Gene3D" id="1.20.1250.20">
    <property type="entry name" value="MFS general substrate transporter like domains"/>
    <property type="match status" value="1"/>
</dbReference>
<dbReference type="GO" id="GO:0016020">
    <property type="term" value="C:membrane"/>
    <property type="evidence" value="ECO:0007669"/>
    <property type="project" value="UniProtKB-SubCell"/>
</dbReference>
<dbReference type="FunCoup" id="A0A6P8HGM3">
    <property type="interactions" value="182"/>
</dbReference>
<feature type="transmembrane region" description="Helical" evidence="5">
    <location>
        <begin position="177"/>
        <end position="198"/>
    </location>
</feature>
<name>A0A6P8HGM3_ACTTE</name>
<reference evidence="7" key="1">
    <citation type="submission" date="2025-08" db="UniProtKB">
        <authorList>
            <consortium name="RefSeq"/>
        </authorList>
    </citation>
    <scope>IDENTIFICATION</scope>
    <source>
        <tissue evidence="7">Tentacle</tissue>
    </source>
</reference>
<feature type="transmembrane region" description="Helical" evidence="5">
    <location>
        <begin position="357"/>
        <end position="377"/>
    </location>
</feature>
<dbReference type="GO" id="GO:0022857">
    <property type="term" value="F:transmembrane transporter activity"/>
    <property type="evidence" value="ECO:0007669"/>
    <property type="project" value="InterPro"/>
</dbReference>
<evidence type="ECO:0000256" key="5">
    <source>
        <dbReference type="SAM" id="Phobius"/>
    </source>
</evidence>
<evidence type="ECO:0000256" key="4">
    <source>
        <dbReference type="ARBA" id="ARBA00023136"/>
    </source>
</evidence>
<evidence type="ECO:0000313" key="7">
    <source>
        <dbReference type="RefSeq" id="XP_031551725.1"/>
    </source>
</evidence>
<dbReference type="SUPFAM" id="SSF103473">
    <property type="entry name" value="MFS general substrate transporter"/>
    <property type="match status" value="1"/>
</dbReference>
<dbReference type="Proteomes" id="UP000515163">
    <property type="component" value="Unplaced"/>
</dbReference>
<keyword evidence="6" id="KW-1185">Reference proteome</keyword>
<dbReference type="PANTHER" id="PTHR23507">
    <property type="entry name" value="ZGC:174356"/>
    <property type="match status" value="1"/>
</dbReference>
<accession>A0A6P8HGM3</accession>
<keyword evidence="2 5" id="KW-0812">Transmembrane</keyword>
<keyword evidence="3 5" id="KW-1133">Transmembrane helix</keyword>
<evidence type="ECO:0000256" key="1">
    <source>
        <dbReference type="ARBA" id="ARBA00004141"/>
    </source>
</evidence>
<dbReference type="Pfam" id="PF07690">
    <property type="entry name" value="MFS_1"/>
    <property type="match status" value="1"/>
</dbReference>
<feature type="transmembrane region" description="Helical" evidence="5">
    <location>
        <begin position="301"/>
        <end position="323"/>
    </location>
</feature>
<protein>
    <submittedName>
        <fullName evidence="7">Proton-coupled folate transporter-like</fullName>
    </submittedName>
</protein>
<feature type="transmembrane region" description="Helical" evidence="5">
    <location>
        <begin position="421"/>
        <end position="442"/>
    </location>
</feature>
<feature type="transmembrane region" description="Helical" evidence="5">
    <location>
        <begin position="335"/>
        <end position="351"/>
    </location>
</feature>
<keyword evidence="4 5" id="KW-0472">Membrane</keyword>
<feature type="transmembrane region" description="Helical" evidence="5">
    <location>
        <begin position="204"/>
        <end position="224"/>
    </location>
</feature>
<dbReference type="OrthoDB" id="3026777at2759"/>
<evidence type="ECO:0000313" key="6">
    <source>
        <dbReference type="Proteomes" id="UP000515163"/>
    </source>
</evidence>
<feature type="transmembrane region" description="Helical" evidence="5">
    <location>
        <begin position="389"/>
        <end position="415"/>
    </location>
</feature>
<evidence type="ECO:0000256" key="2">
    <source>
        <dbReference type="ARBA" id="ARBA00022692"/>
    </source>
</evidence>